<dbReference type="PROSITE" id="PS00211">
    <property type="entry name" value="ABC_TRANSPORTER_1"/>
    <property type="match status" value="1"/>
</dbReference>
<keyword evidence="3 5" id="KW-0067">ATP-binding</keyword>
<dbReference type="SUPFAM" id="SSF52540">
    <property type="entry name" value="P-loop containing nucleoside triphosphate hydrolases"/>
    <property type="match status" value="1"/>
</dbReference>
<evidence type="ECO:0000259" key="4">
    <source>
        <dbReference type="PROSITE" id="PS50893"/>
    </source>
</evidence>
<dbReference type="InterPro" id="IPR003593">
    <property type="entry name" value="AAA+_ATPase"/>
</dbReference>
<dbReference type="GO" id="GO:0098796">
    <property type="term" value="C:membrane protein complex"/>
    <property type="evidence" value="ECO:0007669"/>
    <property type="project" value="UniProtKB-ARBA"/>
</dbReference>
<dbReference type="AlphaFoldDB" id="A0AA35WMW0"/>
<protein>
    <submittedName>
        <fullName evidence="5">Uncharacterized ABC transporter ATP-binding protein TM_0352</fullName>
    </submittedName>
</protein>
<reference evidence="5" key="1">
    <citation type="submission" date="2023-03" db="EMBL/GenBank/DDBJ databases">
        <authorList>
            <person name="Steffen K."/>
            <person name="Cardenas P."/>
        </authorList>
    </citation>
    <scope>NUCLEOTIDE SEQUENCE</scope>
</reference>
<dbReference type="EMBL" id="CASHTH010001812">
    <property type="protein sequence ID" value="CAI8020260.1"/>
    <property type="molecule type" value="Genomic_DNA"/>
</dbReference>
<keyword evidence="1" id="KW-0813">Transport</keyword>
<dbReference type="InterPro" id="IPR015854">
    <property type="entry name" value="ABC_transpr_LolD-like"/>
</dbReference>
<dbReference type="CDD" id="cd03255">
    <property type="entry name" value="ABC_MJ0796_LolCDE_FtsE"/>
    <property type="match status" value="1"/>
</dbReference>
<dbReference type="Gene3D" id="3.40.50.300">
    <property type="entry name" value="P-loop containing nucleotide triphosphate hydrolases"/>
    <property type="match status" value="1"/>
</dbReference>
<proteinExistence type="predicted"/>
<evidence type="ECO:0000256" key="2">
    <source>
        <dbReference type="ARBA" id="ARBA00022741"/>
    </source>
</evidence>
<feature type="domain" description="ABC transporter" evidence="4">
    <location>
        <begin position="3"/>
        <end position="234"/>
    </location>
</feature>
<dbReference type="GO" id="GO:0005524">
    <property type="term" value="F:ATP binding"/>
    <property type="evidence" value="ECO:0007669"/>
    <property type="project" value="UniProtKB-KW"/>
</dbReference>
<dbReference type="InterPro" id="IPR003439">
    <property type="entry name" value="ABC_transporter-like_ATP-bd"/>
</dbReference>
<dbReference type="InterPro" id="IPR027417">
    <property type="entry name" value="P-loop_NTPase"/>
</dbReference>
<dbReference type="PANTHER" id="PTHR24220">
    <property type="entry name" value="IMPORT ATP-BINDING PROTEIN"/>
    <property type="match status" value="1"/>
</dbReference>
<dbReference type="Pfam" id="PF00005">
    <property type="entry name" value="ABC_tran"/>
    <property type="match status" value="1"/>
</dbReference>
<dbReference type="Proteomes" id="UP001174909">
    <property type="component" value="Unassembled WGS sequence"/>
</dbReference>
<evidence type="ECO:0000313" key="5">
    <source>
        <dbReference type="EMBL" id="CAI8020260.1"/>
    </source>
</evidence>
<evidence type="ECO:0000256" key="3">
    <source>
        <dbReference type="ARBA" id="ARBA00022840"/>
    </source>
</evidence>
<organism evidence="5 6">
    <name type="scientific">Geodia barretti</name>
    <name type="common">Barrett's horny sponge</name>
    <dbReference type="NCBI Taxonomy" id="519541"/>
    <lineage>
        <taxon>Eukaryota</taxon>
        <taxon>Metazoa</taxon>
        <taxon>Porifera</taxon>
        <taxon>Demospongiae</taxon>
        <taxon>Heteroscleromorpha</taxon>
        <taxon>Tetractinellida</taxon>
        <taxon>Astrophorina</taxon>
        <taxon>Geodiidae</taxon>
        <taxon>Geodia</taxon>
    </lineage>
</organism>
<dbReference type="GO" id="GO:0022857">
    <property type="term" value="F:transmembrane transporter activity"/>
    <property type="evidence" value="ECO:0007669"/>
    <property type="project" value="TreeGrafter"/>
</dbReference>
<keyword evidence="2" id="KW-0547">Nucleotide-binding</keyword>
<keyword evidence="6" id="KW-1185">Reference proteome</keyword>
<dbReference type="InterPro" id="IPR017871">
    <property type="entry name" value="ABC_transporter-like_CS"/>
</dbReference>
<dbReference type="InterPro" id="IPR017911">
    <property type="entry name" value="MacB-like_ATP-bd"/>
</dbReference>
<dbReference type="PROSITE" id="PS50893">
    <property type="entry name" value="ABC_TRANSPORTER_2"/>
    <property type="match status" value="1"/>
</dbReference>
<dbReference type="SMART" id="SM00382">
    <property type="entry name" value="AAA"/>
    <property type="match status" value="1"/>
</dbReference>
<sequence>MLINVKDLTKIYQMGDVQVHALRGVTFTITQGEFIAIMGPSGSGKSTMMDILGCLATPTSGDYFLEGEEVGKLSDNRLADIRNKKIGFVFQSFNLLPRTSALNNVELPLIYSGLGRKERKRRAFESLEAVGLADRVDHKSTELSGGQIQRVAIARALVNKPSMIFADEPTGNLDTRSGAEIMAIFNRLNDEGNTIIMVTHEAEVAEHAKRVLHIRDGLIERDVRQNGYEETAAD</sequence>
<dbReference type="PANTHER" id="PTHR24220:SF86">
    <property type="entry name" value="ABC TRANSPORTER ABCH.1"/>
    <property type="match status" value="1"/>
</dbReference>
<comment type="caution">
    <text evidence="5">The sequence shown here is derived from an EMBL/GenBank/DDBJ whole genome shotgun (WGS) entry which is preliminary data.</text>
</comment>
<dbReference type="GO" id="GO:0016887">
    <property type="term" value="F:ATP hydrolysis activity"/>
    <property type="evidence" value="ECO:0007669"/>
    <property type="project" value="InterPro"/>
</dbReference>
<dbReference type="GO" id="GO:0005886">
    <property type="term" value="C:plasma membrane"/>
    <property type="evidence" value="ECO:0007669"/>
    <property type="project" value="TreeGrafter"/>
</dbReference>
<dbReference type="FunFam" id="3.40.50.300:FF:000032">
    <property type="entry name" value="Export ABC transporter ATP-binding protein"/>
    <property type="match status" value="1"/>
</dbReference>
<evidence type="ECO:0000256" key="1">
    <source>
        <dbReference type="ARBA" id="ARBA00022448"/>
    </source>
</evidence>
<name>A0AA35WMW0_GEOBA</name>
<gene>
    <name evidence="5" type="ORF">GBAR_LOCUS12123</name>
</gene>
<evidence type="ECO:0000313" key="6">
    <source>
        <dbReference type="Proteomes" id="UP001174909"/>
    </source>
</evidence>
<accession>A0AA35WMW0</accession>